<accession>A0A841C1U9</accession>
<dbReference type="AlphaFoldDB" id="A0A841C1U9"/>
<comment type="caution">
    <text evidence="1">The sequence shown here is derived from an EMBL/GenBank/DDBJ whole genome shotgun (WGS) entry which is preliminary data.</text>
</comment>
<keyword evidence="1" id="KW-0804">Transcription</keyword>
<dbReference type="RefSeq" id="WP_184845578.1">
    <property type="nucleotide sequence ID" value="NZ_JACHMN010000003.1"/>
</dbReference>
<gene>
    <name evidence="1" type="ORF">F4553_007339</name>
</gene>
<organism evidence="1 2">
    <name type="scientific">Allocatelliglobosispora scoriae</name>
    <dbReference type="NCBI Taxonomy" id="643052"/>
    <lineage>
        <taxon>Bacteria</taxon>
        <taxon>Bacillati</taxon>
        <taxon>Actinomycetota</taxon>
        <taxon>Actinomycetes</taxon>
        <taxon>Micromonosporales</taxon>
        <taxon>Micromonosporaceae</taxon>
        <taxon>Allocatelliglobosispora</taxon>
    </lineage>
</organism>
<reference evidence="1 2" key="1">
    <citation type="submission" date="2020-08" db="EMBL/GenBank/DDBJ databases">
        <title>Sequencing the genomes of 1000 actinobacteria strains.</title>
        <authorList>
            <person name="Klenk H.-P."/>
        </authorList>
    </citation>
    <scope>NUCLEOTIDE SEQUENCE [LARGE SCALE GENOMIC DNA]</scope>
    <source>
        <strain evidence="1 2">DSM 45362</strain>
    </source>
</reference>
<evidence type="ECO:0000313" key="2">
    <source>
        <dbReference type="Proteomes" id="UP000587527"/>
    </source>
</evidence>
<protein>
    <submittedName>
        <fullName evidence="1">DNA-directed RNA polymerase subunit RPC12/RpoP</fullName>
    </submittedName>
</protein>
<keyword evidence="2" id="KW-1185">Reference proteome</keyword>
<dbReference type="Proteomes" id="UP000587527">
    <property type="component" value="Unassembled WGS sequence"/>
</dbReference>
<keyword evidence="1" id="KW-0240">DNA-directed RNA polymerase</keyword>
<sequence>MRPQLYVCCPRCSLVGPPERLDYTIGVLGENVDWDQPVAWQCAQCGHEADITEGDVLPEESSCACGTCGRAVECPADAIRVTCMGCGSTGPGPAAADPEVAAHLRAVVGLHAIELRVRAALPDPHP</sequence>
<dbReference type="EMBL" id="JACHMN010000003">
    <property type="protein sequence ID" value="MBB5873905.1"/>
    <property type="molecule type" value="Genomic_DNA"/>
</dbReference>
<name>A0A841C1U9_9ACTN</name>
<proteinExistence type="predicted"/>
<dbReference type="GO" id="GO:0000428">
    <property type="term" value="C:DNA-directed RNA polymerase complex"/>
    <property type="evidence" value="ECO:0007669"/>
    <property type="project" value="UniProtKB-KW"/>
</dbReference>
<evidence type="ECO:0000313" key="1">
    <source>
        <dbReference type="EMBL" id="MBB5873905.1"/>
    </source>
</evidence>